<reference evidence="1" key="2">
    <citation type="submission" date="2023-05" db="EMBL/GenBank/DDBJ databases">
        <authorList>
            <person name="Fouks B."/>
        </authorList>
    </citation>
    <scope>NUCLEOTIDE SEQUENCE</scope>
    <source>
        <strain evidence="1">Stay&amp;Tobe</strain>
        <tissue evidence="1">Testes</tissue>
    </source>
</reference>
<proteinExistence type="predicted"/>
<feature type="non-terminal residue" evidence="1">
    <location>
        <position position="1"/>
    </location>
</feature>
<dbReference type="Proteomes" id="UP001233999">
    <property type="component" value="Unassembled WGS sequence"/>
</dbReference>
<protein>
    <submittedName>
        <fullName evidence="1">Uncharacterized protein</fullName>
    </submittedName>
</protein>
<accession>A0AAD7ZQX8</accession>
<keyword evidence="2" id="KW-1185">Reference proteome</keyword>
<dbReference type="EMBL" id="JASPKZ010007334">
    <property type="protein sequence ID" value="KAJ9584955.1"/>
    <property type="molecule type" value="Genomic_DNA"/>
</dbReference>
<evidence type="ECO:0000313" key="1">
    <source>
        <dbReference type="EMBL" id="KAJ9584955.1"/>
    </source>
</evidence>
<name>A0AAD7ZQX8_DIPPU</name>
<reference evidence="1" key="1">
    <citation type="journal article" date="2023" name="IScience">
        <title>Live-bearing cockroach genome reveals convergent evolutionary mechanisms linked to viviparity in insects and beyond.</title>
        <authorList>
            <person name="Fouks B."/>
            <person name="Harrison M.C."/>
            <person name="Mikhailova A.A."/>
            <person name="Marchal E."/>
            <person name="English S."/>
            <person name="Carruthers M."/>
            <person name="Jennings E.C."/>
            <person name="Chiamaka E.L."/>
            <person name="Frigard R.A."/>
            <person name="Pippel M."/>
            <person name="Attardo G.M."/>
            <person name="Benoit J.B."/>
            <person name="Bornberg-Bauer E."/>
            <person name="Tobe S.S."/>
        </authorList>
    </citation>
    <scope>NUCLEOTIDE SEQUENCE</scope>
    <source>
        <strain evidence="1">Stay&amp;Tobe</strain>
    </source>
</reference>
<gene>
    <name evidence="1" type="ORF">L9F63_020704</name>
</gene>
<organism evidence="1 2">
    <name type="scientific">Diploptera punctata</name>
    <name type="common">Pacific beetle cockroach</name>
    <dbReference type="NCBI Taxonomy" id="6984"/>
    <lineage>
        <taxon>Eukaryota</taxon>
        <taxon>Metazoa</taxon>
        <taxon>Ecdysozoa</taxon>
        <taxon>Arthropoda</taxon>
        <taxon>Hexapoda</taxon>
        <taxon>Insecta</taxon>
        <taxon>Pterygota</taxon>
        <taxon>Neoptera</taxon>
        <taxon>Polyneoptera</taxon>
        <taxon>Dictyoptera</taxon>
        <taxon>Blattodea</taxon>
        <taxon>Blaberoidea</taxon>
        <taxon>Blaberidae</taxon>
        <taxon>Diplopterinae</taxon>
        <taxon>Diploptera</taxon>
    </lineage>
</organism>
<comment type="caution">
    <text evidence="1">The sequence shown here is derived from an EMBL/GenBank/DDBJ whole genome shotgun (WGS) entry which is preliminary data.</text>
</comment>
<evidence type="ECO:0000313" key="2">
    <source>
        <dbReference type="Proteomes" id="UP001233999"/>
    </source>
</evidence>
<dbReference type="AlphaFoldDB" id="A0AAD7ZQX8"/>
<sequence length="64" mass="7643">ILRKHPTKEQLEAIRLEAGFDEETIRKNAEEILEWLEDQPHLPGGHDLKRMELLFLHSKETRKK</sequence>